<reference evidence="3 4" key="1">
    <citation type="submission" date="2021-06" db="EMBL/GenBank/DDBJ databases">
        <authorList>
            <person name="Palmer J.M."/>
        </authorList>
    </citation>
    <scope>NUCLEOTIDE SEQUENCE [LARGE SCALE GENOMIC DNA]</scope>
    <source>
        <strain evidence="3 4">GA_2019</strain>
        <tissue evidence="3">Muscle</tissue>
    </source>
</reference>
<sequence>QIQPRINMNPFGNIVWGQSVSIGCSVTDVQVGGTFILHKSHGSFIQSVETTSSSATFNIPQVTFEEEGSFQCQFKVRVSNEDYSSILSDSVRLN</sequence>
<dbReference type="Proteomes" id="UP001476798">
    <property type="component" value="Unassembled WGS sequence"/>
</dbReference>
<feature type="domain" description="Immunoglobulin-like beta-sandwich" evidence="2">
    <location>
        <begin position="17"/>
        <end position="84"/>
    </location>
</feature>
<proteinExistence type="predicted"/>
<gene>
    <name evidence="3" type="ORF">GOODEAATRI_017497</name>
</gene>
<protein>
    <recommendedName>
        <fullName evidence="2">Immunoglobulin-like beta-sandwich domain-containing protein</fullName>
    </recommendedName>
</protein>
<comment type="caution">
    <text evidence="3">The sequence shown here is derived from an EMBL/GenBank/DDBJ whole genome shotgun (WGS) entry which is preliminary data.</text>
</comment>
<keyword evidence="1" id="KW-0393">Immunoglobulin domain</keyword>
<dbReference type="InterPro" id="IPR036179">
    <property type="entry name" value="Ig-like_dom_sf"/>
</dbReference>
<dbReference type="EMBL" id="JAHRIO010011423">
    <property type="protein sequence ID" value="MEQ2162212.1"/>
    <property type="molecule type" value="Genomic_DNA"/>
</dbReference>
<accession>A0ABV0MSX1</accession>
<dbReference type="InterPro" id="IPR013151">
    <property type="entry name" value="Immunoglobulin_dom"/>
</dbReference>
<dbReference type="Pfam" id="PF00047">
    <property type="entry name" value="ig"/>
    <property type="match status" value="1"/>
</dbReference>
<evidence type="ECO:0000313" key="3">
    <source>
        <dbReference type="EMBL" id="MEQ2162212.1"/>
    </source>
</evidence>
<dbReference type="InterPro" id="IPR013783">
    <property type="entry name" value="Ig-like_fold"/>
</dbReference>
<evidence type="ECO:0000256" key="1">
    <source>
        <dbReference type="ARBA" id="ARBA00023319"/>
    </source>
</evidence>
<evidence type="ECO:0000313" key="4">
    <source>
        <dbReference type="Proteomes" id="UP001476798"/>
    </source>
</evidence>
<evidence type="ECO:0000259" key="2">
    <source>
        <dbReference type="Pfam" id="PF00047"/>
    </source>
</evidence>
<feature type="non-terminal residue" evidence="3">
    <location>
        <position position="94"/>
    </location>
</feature>
<dbReference type="SUPFAM" id="SSF48726">
    <property type="entry name" value="Immunoglobulin"/>
    <property type="match status" value="1"/>
</dbReference>
<organism evidence="3 4">
    <name type="scientific">Goodea atripinnis</name>
    <dbReference type="NCBI Taxonomy" id="208336"/>
    <lineage>
        <taxon>Eukaryota</taxon>
        <taxon>Metazoa</taxon>
        <taxon>Chordata</taxon>
        <taxon>Craniata</taxon>
        <taxon>Vertebrata</taxon>
        <taxon>Euteleostomi</taxon>
        <taxon>Actinopterygii</taxon>
        <taxon>Neopterygii</taxon>
        <taxon>Teleostei</taxon>
        <taxon>Neoteleostei</taxon>
        <taxon>Acanthomorphata</taxon>
        <taxon>Ovalentaria</taxon>
        <taxon>Atherinomorphae</taxon>
        <taxon>Cyprinodontiformes</taxon>
        <taxon>Goodeidae</taxon>
        <taxon>Goodea</taxon>
    </lineage>
</organism>
<feature type="non-terminal residue" evidence="3">
    <location>
        <position position="1"/>
    </location>
</feature>
<keyword evidence="4" id="KW-1185">Reference proteome</keyword>
<name>A0ABV0MSX1_9TELE</name>
<dbReference type="Gene3D" id="2.60.40.10">
    <property type="entry name" value="Immunoglobulins"/>
    <property type="match status" value="1"/>
</dbReference>